<proteinExistence type="predicted"/>
<dbReference type="AlphaFoldDB" id="A0A022W262"/>
<sequence length="121" mass="13176">MAATKNTEGRVTPTQGELAPFQAHAKALWAGKGARSGVHRYSCIVAGMKGRATSPVGIVCRIDFFFCLPGGNQRSFGSSAAFVISYRDLRVSKACRCSNLKKTSHEGLRRLCNLRIKVIFI</sequence>
<name>A0A022W262_TRIRU</name>
<evidence type="ECO:0000313" key="1">
    <source>
        <dbReference type="EMBL" id="EZF52447.1"/>
    </source>
</evidence>
<organism evidence="1">
    <name type="scientific">Trichophyton rubrum CBS 288.86</name>
    <dbReference type="NCBI Taxonomy" id="1215330"/>
    <lineage>
        <taxon>Eukaryota</taxon>
        <taxon>Fungi</taxon>
        <taxon>Dikarya</taxon>
        <taxon>Ascomycota</taxon>
        <taxon>Pezizomycotina</taxon>
        <taxon>Eurotiomycetes</taxon>
        <taxon>Eurotiomycetidae</taxon>
        <taxon>Onygenales</taxon>
        <taxon>Arthrodermataceae</taxon>
        <taxon>Trichophyton</taxon>
    </lineage>
</organism>
<accession>A0A022W262</accession>
<dbReference type="Proteomes" id="UP000023758">
    <property type="component" value="Unassembled WGS sequence"/>
</dbReference>
<protein>
    <submittedName>
        <fullName evidence="1">Uncharacterized protein</fullName>
    </submittedName>
</protein>
<dbReference type="HOGENOM" id="CLU_2039735_0_0_1"/>
<dbReference type="EMBL" id="KK207849">
    <property type="protein sequence ID" value="EZF52447.1"/>
    <property type="molecule type" value="Genomic_DNA"/>
</dbReference>
<gene>
    <name evidence="1" type="ORF">H103_04458</name>
</gene>
<reference evidence="1" key="1">
    <citation type="submission" date="2014-02" db="EMBL/GenBank/DDBJ databases">
        <title>The Genome Sequence of Trichophyton rubrum (morphotype fischeri) CBS 288.86.</title>
        <authorList>
            <consortium name="The Broad Institute Genomics Platform"/>
            <person name="Cuomo C.A."/>
            <person name="White T.C."/>
            <person name="Graser Y."/>
            <person name="Martinez-Rossi N."/>
            <person name="Heitman J."/>
            <person name="Young S.K."/>
            <person name="Zeng Q."/>
            <person name="Gargeya S."/>
            <person name="Abouelleil A."/>
            <person name="Alvarado L."/>
            <person name="Chapman S.B."/>
            <person name="Gainer-Dewar J."/>
            <person name="Goldberg J."/>
            <person name="Griggs A."/>
            <person name="Gujja S."/>
            <person name="Hansen M."/>
            <person name="Howarth C."/>
            <person name="Imamovic A."/>
            <person name="Larimer J."/>
            <person name="Martinez D."/>
            <person name="Murphy C."/>
            <person name="Pearson M.D."/>
            <person name="Persinoti G."/>
            <person name="Poon T."/>
            <person name="Priest M."/>
            <person name="Roberts A.D."/>
            <person name="Saif S."/>
            <person name="Shea T.D."/>
            <person name="Sykes S.N."/>
            <person name="Wortman J."/>
            <person name="Nusbaum C."/>
            <person name="Birren B."/>
        </authorList>
    </citation>
    <scope>NUCLEOTIDE SEQUENCE [LARGE SCALE GENOMIC DNA]</scope>
    <source>
        <strain evidence="1">CBS 288.86</strain>
    </source>
</reference>